<proteinExistence type="inferred from homology"/>
<comment type="similarity">
    <text evidence="1">Belongs to the glycosyltransferase 25 family.</text>
</comment>
<keyword evidence="2" id="KW-0328">Glycosyltransferase</keyword>
<reference evidence="5" key="1">
    <citation type="journal article" date="2020" name="Nature">
        <title>Giant virus diversity and host interactions through global metagenomics.</title>
        <authorList>
            <person name="Schulz F."/>
            <person name="Roux S."/>
            <person name="Paez-Espino D."/>
            <person name="Jungbluth S."/>
            <person name="Walsh D.A."/>
            <person name="Denef V.J."/>
            <person name="McMahon K.D."/>
            <person name="Konstantinidis K.T."/>
            <person name="Eloe-Fadrosh E.A."/>
            <person name="Kyrpides N.C."/>
            <person name="Woyke T."/>
        </authorList>
    </citation>
    <scope>NUCLEOTIDE SEQUENCE</scope>
    <source>
        <strain evidence="5">GVMAG-S-1102113-118</strain>
    </source>
</reference>
<keyword evidence="3" id="KW-0808">Transferase</keyword>
<dbReference type="InterPro" id="IPR002654">
    <property type="entry name" value="Glyco_trans_25"/>
</dbReference>
<evidence type="ECO:0000256" key="3">
    <source>
        <dbReference type="ARBA" id="ARBA00022679"/>
    </source>
</evidence>
<evidence type="ECO:0000256" key="2">
    <source>
        <dbReference type="ARBA" id="ARBA00022676"/>
    </source>
</evidence>
<dbReference type="GO" id="GO:0016740">
    <property type="term" value="F:transferase activity"/>
    <property type="evidence" value="ECO:0007669"/>
    <property type="project" value="UniProtKB-KW"/>
</dbReference>
<dbReference type="PANTHER" id="PTHR10730">
    <property type="entry name" value="PROCOLLAGEN-LYSINE,2-OXOGLUTARATE 5-DIOXYGENASE/GLYCOSYLTRANSFERASE 25 FAMILY MEMBER"/>
    <property type="match status" value="1"/>
</dbReference>
<evidence type="ECO:0000256" key="1">
    <source>
        <dbReference type="ARBA" id="ARBA00006721"/>
    </source>
</evidence>
<accession>A0A6C0KBD9</accession>
<dbReference type="CDD" id="cd06532">
    <property type="entry name" value="Glyco_transf_25"/>
    <property type="match status" value="1"/>
</dbReference>
<dbReference type="PANTHER" id="PTHR10730:SF53">
    <property type="entry name" value="GLYCOSYLTRANSFERASE 25 FAMILY MEMBER"/>
    <property type="match status" value="1"/>
</dbReference>
<dbReference type="AlphaFoldDB" id="A0A6C0KBD9"/>
<dbReference type="InterPro" id="IPR050757">
    <property type="entry name" value="Collagen_mod_GT25"/>
</dbReference>
<evidence type="ECO:0000313" key="5">
    <source>
        <dbReference type="EMBL" id="QHU14501.1"/>
    </source>
</evidence>
<protein>
    <recommendedName>
        <fullName evidence="4">Glycosyl transferase family 25 domain-containing protein</fullName>
    </recommendedName>
</protein>
<feature type="domain" description="Glycosyl transferase family 25" evidence="4">
    <location>
        <begin position="49"/>
        <end position="199"/>
    </location>
</feature>
<sequence>MKKNQKEMMAGALLGVLVGVLTVCMFGAELLGFDTFENFENVSSLPTRAFVINLDKRKDRFAAFVRNLRNSGFNITIQRSPAVVGKDLDLSTIPLAEKAQRELSHVMDSGYRTMHYQLTPGAIGCYLSHVKLWKYILDNNLDNVLIFEDDAKVPPNFEVKLKTALHNVNAVDPDWDIFILDVLCRDCVPVTEDIIKVNKFYLLHAYVMRRKGVEKIFKSNILFPIEQQVDWMLSQHTDKLKIYSLQEGIVKQSGSATDIQAPLKEIKEVNPFKEVDEI</sequence>
<organism evidence="5">
    <name type="scientific">viral metagenome</name>
    <dbReference type="NCBI Taxonomy" id="1070528"/>
    <lineage>
        <taxon>unclassified sequences</taxon>
        <taxon>metagenomes</taxon>
        <taxon>organismal metagenomes</taxon>
    </lineage>
</organism>
<name>A0A6C0KBD9_9ZZZZ</name>
<dbReference type="EMBL" id="MN740841">
    <property type="protein sequence ID" value="QHU14501.1"/>
    <property type="molecule type" value="Genomic_DNA"/>
</dbReference>
<evidence type="ECO:0000259" key="4">
    <source>
        <dbReference type="Pfam" id="PF01755"/>
    </source>
</evidence>
<dbReference type="Pfam" id="PF01755">
    <property type="entry name" value="Glyco_transf_25"/>
    <property type="match status" value="1"/>
</dbReference>